<organism evidence="1 2">
    <name type="scientific">Daphnia magna</name>
    <dbReference type="NCBI Taxonomy" id="35525"/>
    <lineage>
        <taxon>Eukaryota</taxon>
        <taxon>Metazoa</taxon>
        <taxon>Ecdysozoa</taxon>
        <taxon>Arthropoda</taxon>
        <taxon>Crustacea</taxon>
        <taxon>Branchiopoda</taxon>
        <taxon>Diplostraca</taxon>
        <taxon>Cladocera</taxon>
        <taxon>Anomopoda</taxon>
        <taxon>Daphniidae</taxon>
        <taxon>Daphnia</taxon>
    </lineage>
</organism>
<accession>A0A164HXR0</accession>
<gene>
    <name evidence="1" type="ORF">APZ42_002951</name>
</gene>
<comment type="caution">
    <text evidence="1">The sequence shown here is derived from an EMBL/GenBank/DDBJ whole genome shotgun (WGS) entry which is preliminary data.</text>
</comment>
<sequence length="60" mass="7151">MVIKCHGQPLTFFIKNQKNFDFKLSLDCHFSFLSFNDMTNAGYLYKACQMKTNHEKRKQN</sequence>
<dbReference type="Proteomes" id="UP000076858">
    <property type="component" value="Unassembled WGS sequence"/>
</dbReference>
<name>A0A164HXR0_9CRUS</name>
<evidence type="ECO:0000313" key="1">
    <source>
        <dbReference type="EMBL" id="KZS00667.1"/>
    </source>
</evidence>
<evidence type="ECO:0000313" key="2">
    <source>
        <dbReference type="Proteomes" id="UP000076858"/>
    </source>
</evidence>
<dbReference type="EMBL" id="LRGB01009028">
    <property type="protein sequence ID" value="KZS00667.1"/>
    <property type="molecule type" value="Genomic_DNA"/>
</dbReference>
<proteinExistence type="predicted"/>
<keyword evidence="2" id="KW-1185">Reference proteome</keyword>
<reference evidence="1 2" key="1">
    <citation type="submission" date="2016-03" db="EMBL/GenBank/DDBJ databases">
        <title>EvidentialGene: Evidence-directed Construction of Genes on Genomes.</title>
        <authorList>
            <person name="Gilbert D.G."/>
            <person name="Choi J.-H."/>
            <person name="Mockaitis K."/>
            <person name="Colbourne J."/>
            <person name="Pfrender M."/>
        </authorList>
    </citation>
    <scope>NUCLEOTIDE SEQUENCE [LARGE SCALE GENOMIC DNA]</scope>
    <source>
        <strain evidence="1 2">Xinb3</strain>
        <tissue evidence="1">Complete organism</tissue>
    </source>
</reference>
<dbReference type="AlphaFoldDB" id="A0A164HXR0"/>
<protein>
    <submittedName>
        <fullName evidence="1">Uncharacterized protein</fullName>
    </submittedName>
</protein>